<dbReference type="GO" id="GO:0016020">
    <property type="term" value="C:membrane"/>
    <property type="evidence" value="ECO:0007669"/>
    <property type="project" value="UniProtKB-SubCell"/>
</dbReference>
<dbReference type="OrthoDB" id="41240at2759"/>
<comment type="subcellular location">
    <subcellularLocation>
        <location evidence="1">Membrane</location>
        <topology evidence="1">Multi-pass membrane protein</topology>
    </subcellularLocation>
</comment>
<keyword evidence="6 8" id="KW-0472">Membrane</keyword>
<evidence type="ECO:0000256" key="1">
    <source>
        <dbReference type="ARBA" id="ARBA00004141"/>
    </source>
</evidence>
<keyword evidence="5" id="KW-0406">Ion transport</keyword>
<name>A0A9N8DX50_9STRA</name>
<evidence type="ECO:0000256" key="7">
    <source>
        <dbReference type="SAM" id="MobiDB-lite"/>
    </source>
</evidence>
<evidence type="ECO:0000256" key="6">
    <source>
        <dbReference type="ARBA" id="ARBA00023136"/>
    </source>
</evidence>
<dbReference type="AlphaFoldDB" id="A0A9N8DX50"/>
<dbReference type="Proteomes" id="UP001153069">
    <property type="component" value="Unassembled WGS sequence"/>
</dbReference>
<keyword evidence="10" id="KW-1185">Reference proteome</keyword>
<evidence type="ECO:0000256" key="3">
    <source>
        <dbReference type="ARBA" id="ARBA00022692"/>
    </source>
</evidence>
<comment type="caution">
    <text evidence="9">The sequence shown here is derived from an EMBL/GenBank/DDBJ whole genome shotgun (WGS) entry which is preliminary data.</text>
</comment>
<feature type="transmembrane region" description="Helical" evidence="8">
    <location>
        <begin position="231"/>
        <end position="255"/>
    </location>
</feature>
<feature type="compositionally biased region" description="Basic residues" evidence="7">
    <location>
        <begin position="360"/>
        <end position="381"/>
    </location>
</feature>
<evidence type="ECO:0000256" key="4">
    <source>
        <dbReference type="ARBA" id="ARBA00022989"/>
    </source>
</evidence>
<evidence type="ECO:0000256" key="8">
    <source>
        <dbReference type="SAM" id="Phobius"/>
    </source>
</evidence>
<keyword evidence="4 8" id="KW-1133">Transmembrane helix</keyword>
<protein>
    <submittedName>
        <fullName evidence="9">Zinc finger, RAN-binding domain containing 2</fullName>
    </submittedName>
</protein>
<feature type="transmembrane region" description="Helical" evidence="8">
    <location>
        <begin position="203"/>
        <end position="225"/>
    </location>
</feature>
<keyword evidence="2" id="KW-0813">Transport</keyword>
<evidence type="ECO:0000256" key="2">
    <source>
        <dbReference type="ARBA" id="ARBA00022448"/>
    </source>
</evidence>
<reference evidence="9" key="1">
    <citation type="submission" date="2020-06" db="EMBL/GenBank/DDBJ databases">
        <authorList>
            <consortium name="Plant Systems Biology data submission"/>
        </authorList>
    </citation>
    <scope>NUCLEOTIDE SEQUENCE</scope>
    <source>
        <strain evidence="9">D6</strain>
    </source>
</reference>
<dbReference type="Pfam" id="PF25539">
    <property type="entry name" value="Bestrophin_2"/>
    <property type="match status" value="1"/>
</dbReference>
<dbReference type="PANTHER" id="PTHR33281">
    <property type="entry name" value="UPF0187 PROTEIN YNEE"/>
    <property type="match status" value="1"/>
</dbReference>
<sequence>MLLLSYVNADGPKYYITSEGHNFIRFVVAFLFVSRVTMALDRFNEARGHLGKLYQESRELVQYVCSMTAKYQDEKSKEYRAELTYRSMLFLRTAVGILDYETTHTPNWKVPELNGVELDYVLNNMLFHPQNKHYAMLKPCEYEENLRVPILIGLLLRKSIVEHATRLPKPLEIQAELQLCSSVDACISAYTGLRKFKSTPVPFPLIQMARTFLFLYLFTVPLIFVKDKSSVYAHCFAIFLMTYGFMGLEVIAIALDNPFGDDPIDFKSLAMAHTAFEDTYLTVMDIDGQEWADFLRYRMNDNLTERLNTEQSWLLARKDRFADLMMGNTVYKRESEAALAQSLLQDEQQVRLAREAAENKKKKQGRFHFKNPRKSPRSSNL</sequence>
<evidence type="ECO:0000313" key="9">
    <source>
        <dbReference type="EMBL" id="CAB9508769.1"/>
    </source>
</evidence>
<feature type="region of interest" description="Disordered" evidence="7">
    <location>
        <begin position="355"/>
        <end position="381"/>
    </location>
</feature>
<proteinExistence type="predicted"/>
<organism evidence="9 10">
    <name type="scientific">Seminavis robusta</name>
    <dbReference type="NCBI Taxonomy" id="568900"/>
    <lineage>
        <taxon>Eukaryota</taxon>
        <taxon>Sar</taxon>
        <taxon>Stramenopiles</taxon>
        <taxon>Ochrophyta</taxon>
        <taxon>Bacillariophyta</taxon>
        <taxon>Bacillariophyceae</taxon>
        <taxon>Bacillariophycidae</taxon>
        <taxon>Naviculales</taxon>
        <taxon>Naviculaceae</taxon>
        <taxon>Seminavis</taxon>
    </lineage>
</organism>
<accession>A0A9N8DX50</accession>
<gene>
    <name evidence="9" type="ORF">SEMRO_360_G126200.1</name>
</gene>
<dbReference type="EMBL" id="CAICTM010000359">
    <property type="protein sequence ID" value="CAB9508769.1"/>
    <property type="molecule type" value="Genomic_DNA"/>
</dbReference>
<evidence type="ECO:0000313" key="10">
    <source>
        <dbReference type="Proteomes" id="UP001153069"/>
    </source>
</evidence>
<keyword evidence="3 8" id="KW-0812">Transmembrane</keyword>
<evidence type="ECO:0000256" key="5">
    <source>
        <dbReference type="ARBA" id="ARBA00023065"/>
    </source>
</evidence>
<dbReference type="PANTHER" id="PTHR33281:SF20">
    <property type="match status" value="1"/>
</dbReference>
<dbReference type="InterPro" id="IPR044669">
    <property type="entry name" value="YneE/VCCN1/2-like"/>
</dbReference>
<dbReference type="GO" id="GO:0005254">
    <property type="term" value="F:chloride channel activity"/>
    <property type="evidence" value="ECO:0007669"/>
    <property type="project" value="InterPro"/>
</dbReference>